<gene>
    <name evidence="1" type="ORF">FM069_11655</name>
</gene>
<proteinExistence type="predicted"/>
<reference evidence="1 2" key="1">
    <citation type="submission" date="2019-07" db="EMBL/GenBank/DDBJ databases">
        <title>Pseudomonas mangiferae sp. nov., isolated from bark of mango tree in Thailand.</title>
        <authorList>
            <person name="Srisuk N."/>
            <person name="Anurat P."/>
        </authorList>
    </citation>
    <scope>NUCLEOTIDE SEQUENCE [LARGE SCALE GENOMIC DNA]</scope>
    <source>
        <strain evidence="1 2">DMKU_BBB3-04</strain>
    </source>
</reference>
<protein>
    <submittedName>
        <fullName evidence="1">Uncharacterized protein</fullName>
    </submittedName>
</protein>
<sequence length="67" mass="7057">MVSSRCMGAGTGLPKIRFCHAVVPLGLPASQGSNMHASAPNWAGPLRIGLRGAVRRGCAIRVHHNRT</sequence>
<dbReference type="AlphaFoldDB" id="A0A553GYU6"/>
<accession>A0A553GYU6</accession>
<organism evidence="1 2">
    <name type="scientific">Pseudomonas mangiferae</name>
    <dbReference type="NCBI Taxonomy" id="2593654"/>
    <lineage>
        <taxon>Bacteria</taxon>
        <taxon>Pseudomonadati</taxon>
        <taxon>Pseudomonadota</taxon>
        <taxon>Gammaproteobacteria</taxon>
        <taxon>Pseudomonadales</taxon>
        <taxon>Pseudomonadaceae</taxon>
        <taxon>Pseudomonas</taxon>
    </lineage>
</organism>
<dbReference type="Proteomes" id="UP000315235">
    <property type="component" value="Unassembled WGS sequence"/>
</dbReference>
<name>A0A553GYU6_9PSED</name>
<comment type="caution">
    <text evidence="1">The sequence shown here is derived from an EMBL/GenBank/DDBJ whole genome shotgun (WGS) entry which is preliminary data.</text>
</comment>
<dbReference type="EMBL" id="VJOY01000007">
    <property type="protein sequence ID" value="TRX74656.1"/>
    <property type="molecule type" value="Genomic_DNA"/>
</dbReference>
<evidence type="ECO:0000313" key="1">
    <source>
        <dbReference type="EMBL" id="TRX74656.1"/>
    </source>
</evidence>
<keyword evidence="2" id="KW-1185">Reference proteome</keyword>
<dbReference type="OrthoDB" id="6958609at2"/>
<evidence type="ECO:0000313" key="2">
    <source>
        <dbReference type="Proteomes" id="UP000315235"/>
    </source>
</evidence>